<proteinExistence type="predicted"/>
<feature type="signal peptide" evidence="2">
    <location>
        <begin position="1"/>
        <end position="22"/>
    </location>
</feature>
<accession>A0A327K778</accession>
<feature type="transmembrane region" description="Helical" evidence="1">
    <location>
        <begin position="38"/>
        <end position="58"/>
    </location>
</feature>
<keyword evidence="1" id="KW-0812">Transmembrane</keyword>
<evidence type="ECO:0000313" key="4">
    <source>
        <dbReference type="Proteomes" id="UP000248863"/>
    </source>
</evidence>
<evidence type="ECO:0000313" key="3">
    <source>
        <dbReference type="EMBL" id="RAI31148.1"/>
    </source>
</evidence>
<gene>
    <name evidence="3" type="ORF">CH338_26340</name>
</gene>
<dbReference type="EMBL" id="NPEU01000528">
    <property type="protein sequence ID" value="RAI31148.1"/>
    <property type="molecule type" value="Genomic_DNA"/>
</dbReference>
<name>A0A327K778_9BRAD</name>
<comment type="caution">
    <text evidence="3">The sequence shown here is derived from an EMBL/GenBank/DDBJ whole genome shotgun (WGS) entry which is preliminary data.</text>
</comment>
<organism evidence="3 4">
    <name type="scientific">Rhodoplanes elegans</name>
    <dbReference type="NCBI Taxonomy" id="29408"/>
    <lineage>
        <taxon>Bacteria</taxon>
        <taxon>Pseudomonadati</taxon>
        <taxon>Pseudomonadota</taxon>
        <taxon>Alphaproteobacteria</taxon>
        <taxon>Hyphomicrobiales</taxon>
        <taxon>Nitrobacteraceae</taxon>
        <taxon>Rhodoplanes</taxon>
    </lineage>
</organism>
<keyword evidence="1" id="KW-0472">Membrane</keyword>
<evidence type="ECO:0000256" key="1">
    <source>
        <dbReference type="SAM" id="Phobius"/>
    </source>
</evidence>
<keyword evidence="4" id="KW-1185">Reference proteome</keyword>
<evidence type="ECO:0000256" key="2">
    <source>
        <dbReference type="SAM" id="SignalP"/>
    </source>
</evidence>
<keyword evidence="1" id="KW-1133">Transmembrane helix</keyword>
<evidence type="ECO:0008006" key="5">
    <source>
        <dbReference type="Google" id="ProtNLM"/>
    </source>
</evidence>
<sequence>MSFKTKLAAAALAAVTLAGAVAASTGEAAAKPKFGPALGFGLVAGTAIGLAAASSAYAHPYGGYGYYGPAGCRWVPVHNYYGQYVGSKRVCW</sequence>
<keyword evidence="2" id="KW-0732">Signal</keyword>
<dbReference type="RefSeq" id="WP_111360002.1">
    <property type="nucleotide sequence ID" value="NZ_NHSK01000176.1"/>
</dbReference>
<reference evidence="3 4" key="1">
    <citation type="submission" date="2017-07" db="EMBL/GenBank/DDBJ databases">
        <title>Draft Genome Sequences of Select Purple Nonsulfur Bacteria.</title>
        <authorList>
            <person name="Lasarre B."/>
            <person name="Mckinlay J.B."/>
        </authorList>
    </citation>
    <scope>NUCLEOTIDE SEQUENCE [LARGE SCALE GENOMIC DNA]</scope>
    <source>
        <strain evidence="3 4">DSM 11907</strain>
    </source>
</reference>
<protein>
    <recommendedName>
        <fullName evidence="5">Sulfur globule protein</fullName>
    </recommendedName>
</protein>
<dbReference type="AlphaFoldDB" id="A0A327K778"/>
<feature type="chain" id="PRO_5016364432" description="Sulfur globule protein" evidence="2">
    <location>
        <begin position="23"/>
        <end position="92"/>
    </location>
</feature>
<dbReference type="Proteomes" id="UP000248863">
    <property type="component" value="Unassembled WGS sequence"/>
</dbReference>